<sequence length="300" mass="35681">MEKLFHFTTSTRCLQWFNNDWTEIEDFLQKHNLNGIELGLFPDYPIKHIPKHVATGIHLSFYPEWLEFDKEPMIASYKLQYQKAKQLGAKYMVFHVSHVRPVDTFTWKFDYTDEVVVDATIDLLNCIFPQDEDGPMLLFENLWWPGLTFLDKNICRKLLDKVKYKNKGFVLDISHLILMNKSIDSDDKAYNFIKKVMSNLETFKSYFKVIHINKTLPKHYMKQNHMYKLESYNLAKDESIKKKILLSHIKKMDPHLPFDSPFINDIVNLVDPKFCVYETSPKDIYELNYFVKTQNSFFSS</sequence>
<proteinExistence type="predicted"/>
<accession>A0ACC8XJZ8</accession>
<gene>
    <name evidence="1" type="ORF">AN640_03950</name>
</gene>
<evidence type="ECO:0000313" key="2">
    <source>
        <dbReference type="Proteomes" id="UP000188637"/>
    </source>
</evidence>
<comment type="caution">
    <text evidence="1">The sequence shown here is derived from an EMBL/GenBank/DDBJ whole genome shotgun (WGS) entry which is preliminary data.</text>
</comment>
<dbReference type="EMBL" id="LJHD01000038">
    <property type="protein sequence ID" value="ONI46030.1"/>
    <property type="molecule type" value="Genomic_DNA"/>
</dbReference>
<protein>
    <submittedName>
        <fullName evidence="1">Uncharacterized protein</fullName>
    </submittedName>
</protein>
<name>A0ACC8XJZ8_9FIRM</name>
<organism evidence="1 2">
    <name type="scientific">Candidatus Epulonipiscium fishelsonii</name>
    <dbReference type="NCBI Taxonomy" id="77094"/>
    <lineage>
        <taxon>Bacteria</taxon>
        <taxon>Bacillati</taxon>
        <taxon>Bacillota</taxon>
        <taxon>Clostridia</taxon>
        <taxon>Lachnospirales</taxon>
        <taxon>Lachnospiraceae</taxon>
        <taxon>Candidatus Epulonipiscium</taxon>
    </lineage>
</organism>
<keyword evidence="2" id="KW-1185">Reference proteome</keyword>
<evidence type="ECO:0000313" key="1">
    <source>
        <dbReference type="EMBL" id="ONI46030.1"/>
    </source>
</evidence>
<reference evidence="1" key="1">
    <citation type="submission" date="2016-08" db="EMBL/GenBank/DDBJ databases">
        <authorList>
            <person name="Ngugi D.K."/>
            <person name="Miyake S."/>
            <person name="Stingl U."/>
        </authorList>
    </citation>
    <scope>NUCLEOTIDE SEQUENCE</scope>
    <source>
        <strain evidence="1">SCG-D08WGA-EpuloA1</strain>
    </source>
</reference>
<dbReference type="Proteomes" id="UP000188637">
    <property type="component" value="Unassembled WGS sequence"/>
</dbReference>